<reference evidence="3 4" key="1">
    <citation type="submission" date="2024-04" db="EMBL/GenBank/DDBJ databases">
        <authorList>
            <person name="Rising A."/>
            <person name="Reimegard J."/>
            <person name="Sonavane S."/>
            <person name="Akerstrom W."/>
            <person name="Nylinder S."/>
            <person name="Hedman E."/>
            <person name="Kallberg Y."/>
        </authorList>
    </citation>
    <scope>NUCLEOTIDE SEQUENCE [LARGE SCALE GENOMIC DNA]</scope>
</reference>
<protein>
    <recommendedName>
        <fullName evidence="2">USP domain-containing protein</fullName>
    </recommendedName>
</protein>
<dbReference type="GO" id="GO:0016579">
    <property type="term" value="P:protein deubiquitination"/>
    <property type="evidence" value="ECO:0007669"/>
    <property type="project" value="InterPro"/>
</dbReference>
<proteinExistence type="inferred from homology"/>
<dbReference type="Proteomes" id="UP001497382">
    <property type="component" value="Unassembled WGS sequence"/>
</dbReference>
<dbReference type="InterPro" id="IPR028889">
    <property type="entry name" value="USP"/>
</dbReference>
<evidence type="ECO:0000313" key="3">
    <source>
        <dbReference type="EMBL" id="CAL1297296.1"/>
    </source>
</evidence>
<feature type="domain" description="USP" evidence="2">
    <location>
        <begin position="1"/>
        <end position="92"/>
    </location>
</feature>
<keyword evidence="4" id="KW-1185">Reference proteome</keyword>
<gene>
    <name evidence="3" type="ORF">LARSCL_LOCUS20226</name>
</gene>
<evidence type="ECO:0000313" key="4">
    <source>
        <dbReference type="Proteomes" id="UP001497382"/>
    </source>
</evidence>
<dbReference type="GO" id="GO:0005634">
    <property type="term" value="C:nucleus"/>
    <property type="evidence" value="ECO:0007669"/>
    <property type="project" value="TreeGrafter"/>
</dbReference>
<evidence type="ECO:0000259" key="2">
    <source>
        <dbReference type="PROSITE" id="PS50235"/>
    </source>
</evidence>
<organism evidence="3 4">
    <name type="scientific">Larinioides sclopetarius</name>
    <dbReference type="NCBI Taxonomy" id="280406"/>
    <lineage>
        <taxon>Eukaryota</taxon>
        <taxon>Metazoa</taxon>
        <taxon>Ecdysozoa</taxon>
        <taxon>Arthropoda</taxon>
        <taxon>Chelicerata</taxon>
        <taxon>Arachnida</taxon>
        <taxon>Araneae</taxon>
        <taxon>Araneomorphae</taxon>
        <taxon>Entelegynae</taxon>
        <taxon>Araneoidea</taxon>
        <taxon>Araneidae</taxon>
        <taxon>Larinioides</taxon>
    </lineage>
</organism>
<comment type="similarity">
    <text evidence="1">Belongs to the peptidase C19 family.</text>
</comment>
<dbReference type="AlphaFoldDB" id="A0AAV2BM02"/>
<evidence type="ECO:0000256" key="1">
    <source>
        <dbReference type="ARBA" id="ARBA00009085"/>
    </source>
</evidence>
<accession>A0AAV2BM02</accession>
<dbReference type="PROSITE" id="PS50235">
    <property type="entry name" value="USP_3"/>
    <property type="match status" value="1"/>
</dbReference>
<dbReference type="Pfam" id="PF00443">
    <property type="entry name" value="UCH"/>
    <property type="match status" value="1"/>
</dbReference>
<dbReference type="EMBL" id="CAXIEN010000419">
    <property type="protein sequence ID" value="CAL1297296.1"/>
    <property type="molecule type" value="Genomic_DNA"/>
</dbReference>
<comment type="caution">
    <text evidence="3">The sequence shown here is derived from an EMBL/GenBank/DDBJ whole genome shotgun (WGS) entry which is preliminary data.</text>
</comment>
<dbReference type="GO" id="GO:0005829">
    <property type="term" value="C:cytosol"/>
    <property type="evidence" value="ECO:0007669"/>
    <property type="project" value="TreeGrafter"/>
</dbReference>
<name>A0AAV2BM02_9ARAC</name>
<dbReference type="SUPFAM" id="SSF54001">
    <property type="entry name" value="Cysteine proteinases"/>
    <property type="match status" value="1"/>
</dbReference>
<dbReference type="InterPro" id="IPR038765">
    <property type="entry name" value="Papain-like_cys_pep_sf"/>
</dbReference>
<dbReference type="PANTHER" id="PTHR24006">
    <property type="entry name" value="UBIQUITIN CARBOXYL-TERMINAL HYDROLASE"/>
    <property type="match status" value="1"/>
</dbReference>
<sequence length="93" mass="10838">MRLTYTSKGISKLMDDVKLEQYLRLNSGGVSQEYKLRAFIVHYGNFGSRHYKAFTKISGTDTWACFSDSFVSTKQFKNIEVRQAYILFYEISI</sequence>
<dbReference type="InterPro" id="IPR001394">
    <property type="entry name" value="Peptidase_C19_UCH"/>
</dbReference>
<dbReference type="Gene3D" id="3.90.70.10">
    <property type="entry name" value="Cysteine proteinases"/>
    <property type="match status" value="1"/>
</dbReference>
<dbReference type="InterPro" id="IPR050164">
    <property type="entry name" value="Peptidase_C19"/>
</dbReference>
<dbReference type="GO" id="GO:0004843">
    <property type="term" value="F:cysteine-type deubiquitinase activity"/>
    <property type="evidence" value="ECO:0007669"/>
    <property type="project" value="InterPro"/>
</dbReference>